<organism evidence="22">
    <name type="scientific">Spirodela intermedia</name>
    <name type="common">Intermediate duckweed</name>
    <dbReference type="NCBI Taxonomy" id="51605"/>
    <lineage>
        <taxon>Eukaryota</taxon>
        <taxon>Viridiplantae</taxon>
        <taxon>Streptophyta</taxon>
        <taxon>Embryophyta</taxon>
        <taxon>Tracheophyta</taxon>
        <taxon>Spermatophyta</taxon>
        <taxon>Magnoliopsida</taxon>
        <taxon>Liliopsida</taxon>
        <taxon>Araceae</taxon>
        <taxon>Lemnoideae</taxon>
        <taxon>Spirodela</taxon>
    </lineage>
</organism>
<evidence type="ECO:0000256" key="2">
    <source>
        <dbReference type="ARBA" id="ARBA00008684"/>
    </source>
</evidence>
<dbReference type="PROSITE" id="PS00108">
    <property type="entry name" value="PROTEIN_KINASE_ST"/>
    <property type="match status" value="1"/>
</dbReference>
<comment type="catalytic activity">
    <reaction evidence="17">
        <text>L-threonyl-[protein] + ATP = O-phospho-L-threonyl-[protein] + ADP + H(+)</text>
        <dbReference type="Rhea" id="RHEA:46608"/>
        <dbReference type="Rhea" id="RHEA-COMP:11060"/>
        <dbReference type="Rhea" id="RHEA-COMP:11605"/>
        <dbReference type="ChEBI" id="CHEBI:15378"/>
        <dbReference type="ChEBI" id="CHEBI:30013"/>
        <dbReference type="ChEBI" id="CHEBI:30616"/>
        <dbReference type="ChEBI" id="CHEBI:61977"/>
        <dbReference type="ChEBI" id="CHEBI:456216"/>
        <dbReference type="EC" id="2.7.11.1"/>
    </reaction>
</comment>
<dbReference type="GO" id="GO:0005524">
    <property type="term" value="F:ATP binding"/>
    <property type="evidence" value="ECO:0007669"/>
    <property type="project" value="UniProtKB-KW"/>
</dbReference>
<dbReference type="InterPro" id="IPR000719">
    <property type="entry name" value="Prot_kinase_dom"/>
</dbReference>
<keyword evidence="4" id="KW-0723">Serine/threonine-protein kinase</keyword>
<keyword evidence="13 20" id="KW-1133">Transmembrane helix</keyword>
<evidence type="ECO:0000256" key="9">
    <source>
        <dbReference type="ARBA" id="ARBA00022737"/>
    </source>
</evidence>
<dbReference type="InterPro" id="IPR008271">
    <property type="entry name" value="Ser/Thr_kinase_AS"/>
</dbReference>
<evidence type="ECO:0000256" key="19">
    <source>
        <dbReference type="SAM" id="MobiDB-lite"/>
    </source>
</evidence>
<dbReference type="SUPFAM" id="SSF56112">
    <property type="entry name" value="Protein kinase-like (PK-like)"/>
    <property type="match status" value="1"/>
</dbReference>
<dbReference type="Gene3D" id="1.10.510.10">
    <property type="entry name" value="Transferase(Phosphotransferase) domain 1"/>
    <property type="match status" value="2"/>
</dbReference>
<dbReference type="Pfam" id="PF00560">
    <property type="entry name" value="LRR_1"/>
    <property type="match status" value="2"/>
</dbReference>
<evidence type="ECO:0000256" key="14">
    <source>
        <dbReference type="ARBA" id="ARBA00023136"/>
    </source>
</evidence>
<evidence type="ECO:0000256" key="10">
    <source>
        <dbReference type="ARBA" id="ARBA00022741"/>
    </source>
</evidence>
<dbReference type="Pfam" id="PF07714">
    <property type="entry name" value="PK_Tyr_Ser-Thr"/>
    <property type="match status" value="1"/>
</dbReference>
<keyword evidence="5" id="KW-0433">Leucine-rich repeat</keyword>
<evidence type="ECO:0000256" key="11">
    <source>
        <dbReference type="ARBA" id="ARBA00022777"/>
    </source>
</evidence>
<dbReference type="EMBL" id="CACRZD030000005">
    <property type="protein sequence ID" value="CAA6660499.1"/>
    <property type="molecule type" value="Genomic_DNA"/>
</dbReference>
<dbReference type="Gene3D" id="3.80.10.10">
    <property type="entry name" value="Ribonuclease Inhibitor"/>
    <property type="match status" value="2"/>
</dbReference>
<keyword evidence="16" id="KW-0325">Glycoprotein</keyword>
<dbReference type="InterPro" id="IPR001611">
    <property type="entry name" value="Leu-rich_rpt"/>
</dbReference>
<keyword evidence="23" id="KW-1185">Reference proteome</keyword>
<dbReference type="AlphaFoldDB" id="A0A7I8ISJ9"/>
<dbReference type="Pfam" id="PF08263">
    <property type="entry name" value="LRRNT_2"/>
    <property type="match status" value="1"/>
</dbReference>
<sequence length="684" mass="73266">MSSLTNLKLSYNNLTGEIPATHRPIDVLASMGSLTDVWLHGNKFTGRIPPAITSSAALRRLWVNDNLLVGPLPESFAAMANLQSLQVDNNRLVGPIPKLPIEEFSYSHNSFCQAAPGLSCSAQVNALLGVLGGLNYPPDLSASWSGDDPCSGSWLGVSCLENKVSVINLQNRGLHGYISPSIAQLVSLTDVRLGGNNLSGSIPSNLTRLASLKTLNLTANNLGPRFPSSVAALGSSAGGQTPQDREGGRSGPDSSPSPGDDSRVVKMIMVVAPVVVVILAAALAAFFVLRRQRKKKNRRNQVAAGSVVVHPTDPSGQGKAIKIAAVYEDDIKSPAGGEALGTTGGGGEVRMLKSGNLVISVQALRRVTCDFAPENELGRGGFGWSTREMEAAVISSKALDEFQSEISVLSKVRHRNLVSLLGYSVEGSERLLVYEYMPQGALSRHLFEGKKLGLEPLSWKRRLNVALDVARGMEYLHSLAHQSFIHRDLKSSNILLDDDFRAKVSDFGLVKLAPTGRTPVTTKADVFSFGVVLMELVTGLAALDESRPEENQYLASWFFGIKSSQEKLRAAVDPSIDLTKDIFESISIVAELAGHCAARDPHQRPDMGHAVNVLVPLVERWKPVKDDQEECLGIDLSQPLLQMVKGWQDADVSAVSSVGLDDSKGSIPARPAGFAESFTSADGR</sequence>
<feature type="domain" description="Protein kinase" evidence="21">
    <location>
        <begin position="371"/>
        <end position="618"/>
    </location>
</feature>
<evidence type="ECO:0000256" key="12">
    <source>
        <dbReference type="ARBA" id="ARBA00022840"/>
    </source>
</evidence>
<evidence type="ECO:0000313" key="22">
    <source>
        <dbReference type="EMBL" id="CAA2620747.1"/>
    </source>
</evidence>
<evidence type="ECO:0000256" key="7">
    <source>
        <dbReference type="ARBA" id="ARBA00022692"/>
    </source>
</evidence>
<keyword evidence="7 20" id="KW-0812">Transmembrane</keyword>
<accession>A0A7I8ISJ9</accession>
<keyword evidence="12" id="KW-0067">ATP-binding</keyword>
<comment type="catalytic activity">
    <reaction evidence="18">
        <text>L-seryl-[protein] + ATP = O-phospho-L-seryl-[protein] + ADP + H(+)</text>
        <dbReference type="Rhea" id="RHEA:17989"/>
        <dbReference type="Rhea" id="RHEA-COMP:9863"/>
        <dbReference type="Rhea" id="RHEA-COMP:11604"/>
        <dbReference type="ChEBI" id="CHEBI:15378"/>
        <dbReference type="ChEBI" id="CHEBI:29999"/>
        <dbReference type="ChEBI" id="CHEBI:30616"/>
        <dbReference type="ChEBI" id="CHEBI:83421"/>
        <dbReference type="ChEBI" id="CHEBI:456216"/>
        <dbReference type="EC" id="2.7.11.1"/>
    </reaction>
</comment>
<keyword evidence="6" id="KW-0808">Transferase</keyword>
<evidence type="ECO:0000313" key="23">
    <source>
        <dbReference type="Proteomes" id="UP001189122"/>
    </source>
</evidence>
<evidence type="ECO:0000256" key="4">
    <source>
        <dbReference type="ARBA" id="ARBA00022527"/>
    </source>
</evidence>
<evidence type="ECO:0000256" key="17">
    <source>
        <dbReference type="ARBA" id="ARBA00047899"/>
    </source>
</evidence>
<evidence type="ECO:0000256" key="6">
    <source>
        <dbReference type="ARBA" id="ARBA00022679"/>
    </source>
</evidence>
<evidence type="ECO:0000256" key="16">
    <source>
        <dbReference type="ARBA" id="ARBA00023180"/>
    </source>
</evidence>
<keyword evidence="11" id="KW-0418">Kinase</keyword>
<evidence type="ECO:0000256" key="5">
    <source>
        <dbReference type="ARBA" id="ARBA00022614"/>
    </source>
</evidence>
<dbReference type="InterPro" id="IPR011009">
    <property type="entry name" value="Kinase-like_dom_sf"/>
</dbReference>
<dbReference type="PROSITE" id="PS50011">
    <property type="entry name" value="PROTEIN_KINASE_DOM"/>
    <property type="match status" value="1"/>
</dbReference>
<comment type="similarity">
    <text evidence="2">Belongs to the protein kinase superfamily. Ser/Thr protein kinase family.</text>
</comment>
<dbReference type="Gene3D" id="3.30.200.20">
    <property type="entry name" value="Phosphorylase Kinase, domain 1"/>
    <property type="match status" value="1"/>
</dbReference>
<dbReference type="SMART" id="SM00220">
    <property type="entry name" value="S_TKc"/>
    <property type="match status" value="1"/>
</dbReference>
<dbReference type="PANTHER" id="PTHR47986">
    <property type="entry name" value="OSJNBA0070M12.3 PROTEIN"/>
    <property type="match status" value="1"/>
</dbReference>
<keyword evidence="8" id="KW-0732">Signal</keyword>
<keyword evidence="9" id="KW-0677">Repeat</keyword>
<dbReference type="GO" id="GO:0016020">
    <property type="term" value="C:membrane"/>
    <property type="evidence" value="ECO:0007669"/>
    <property type="project" value="UniProtKB-SubCell"/>
</dbReference>
<dbReference type="SUPFAM" id="SSF52047">
    <property type="entry name" value="RNI-like"/>
    <property type="match status" value="1"/>
</dbReference>
<dbReference type="EMBL" id="LR743592">
    <property type="protein sequence ID" value="CAA2620747.1"/>
    <property type="molecule type" value="Genomic_DNA"/>
</dbReference>
<dbReference type="InterPro" id="IPR013210">
    <property type="entry name" value="LRR_N_plant-typ"/>
</dbReference>
<dbReference type="Proteomes" id="UP001189122">
    <property type="component" value="Unassembled WGS sequence"/>
</dbReference>
<evidence type="ECO:0000256" key="18">
    <source>
        <dbReference type="ARBA" id="ARBA00048679"/>
    </source>
</evidence>
<dbReference type="InterPro" id="IPR001245">
    <property type="entry name" value="Ser-Thr/Tyr_kinase_cat_dom"/>
</dbReference>
<evidence type="ECO:0000259" key="21">
    <source>
        <dbReference type="PROSITE" id="PS50011"/>
    </source>
</evidence>
<evidence type="ECO:0000256" key="20">
    <source>
        <dbReference type="SAM" id="Phobius"/>
    </source>
</evidence>
<evidence type="ECO:0000256" key="1">
    <source>
        <dbReference type="ARBA" id="ARBA00004167"/>
    </source>
</evidence>
<evidence type="ECO:0000256" key="3">
    <source>
        <dbReference type="ARBA" id="ARBA00012513"/>
    </source>
</evidence>
<keyword evidence="10" id="KW-0547">Nucleotide-binding</keyword>
<keyword evidence="15" id="KW-0675">Receptor</keyword>
<evidence type="ECO:0000256" key="13">
    <source>
        <dbReference type="ARBA" id="ARBA00022989"/>
    </source>
</evidence>
<evidence type="ECO:0000256" key="15">
    <source>
        <dbReference type="ARBA" id="ARBA00023170"/>
    </source>
</evidence>
<reference evidence="22 23" key="1">
    <citation type="submission" date="2019-12" db="EMBL/GenBank/DDBJ databases">
        <authorList>
            <person name="Scholz U."/>
            <person name="Mascher M."/>
            <person name="Fiebig A."/>
        </authorList>
    </citation>
    <scope>NUCLEOTIDE SEQUENCE</scope>
</reference>
<evidence type="ECO:0000256" key="8">
    <source>
        <dbReference type="ARBA" id="ARBA00022729"/>
    </source>
</evidence>
<dbReference type="PANTHER" id="PTHR47986:SF1">
    <property type="entry name" value="OS04G0685900 PROTEIN"/>
    <property type="match status" value="1"/>
</dbReference>
<protein>
    <recommendedName>
        <fullName evidence="3">non-specific serine/threonine protein kinase</fullName>
        <ecNumber evidence="3">2.7.11.1</ecNumber>
    </recommendedName>
</protein>
<feature type="region of interest" description="Disordered" evidence="19">
    <location>
        <begin position="665"/>
        <end position="684"/>
    </location>
</feature>
<feature type="compositionally biased region" description="Low complexity" evidence="19">
    <location>
        <begin position="251"/>
        <end position="261"/>
    </location>
</feature>
<dbReference type="FunFam" id="1.10.510.10:FF:001023">
    <property type="entry name" value="Os07g0541700 protein"/>
    <property type="match status" value="1"/>
</dbReference>
<keyword evidence="14 20" id="KW-0472">Membrane</keyword>
<proteinExistence type="inferred from homology"/>
<gene>
    <name evidence="22" type="ORF">SI7747_05006916</name>
</gene>
<feature type="transmembrane region" description="Helical" evidence="20">
    <location>
        <begin position="267"/>
        <end position="289"/>
    </location>
</feature>
<dbReference type="InterPro" id="IPR052422">
    <property type="entry name" value="Auxin_Ser/Thr_Kinase"/>
</dbReference>
<dbReference type="GO" id="GO:0004674">
    <property type="term" value="F:protein serine/threonine kinase activity"/>
    <property type="evidence" value="ECO:0007669"/>
    <property type="project" value="UniProtKB-KW"/>
</dbReference>
<dbReference type="EC" id="2.7.11.1" evidence="3"/>
<dbReference type="FunFam" id="3.80.10.10:FF:000129">
    <property type="entry name" value="Leucine-rich repeat receptor-like kinase"/>
    <property type="match status" value="1"/>
</dbReference>
<name>A0A7I8ISJ9_SPIIN</name>
<feature type="region of interest" description="Disordered" evidence="19">
    <location>
        <begin position="231"/>
        <end position="261"/>
    </location>
</feature>
<dbReference type="InterPro" id="IPR032675">
    <property type="entry name" value="LRR_dom_sf"/>
</dbReference>
<comment type="subcellular location">
    <subcellularLocation>
        <location evidence="1">Membrane</location>
        <topology evidence="1">Single-pass membrane protein</topology>
    </subcellularLocation>
</comment>